<organism evidence="1 2">
    <name type="scientific">Pedosphaera parvula (strain Ellin514)</name>
    <dbReference type="NCBI Taxonomy" id="320771"/>
    <lineage>
        <taxon>Bacteria</taxon>
        <taxon>Pseudomonadati</taxon>
        <taxon>Verrucomicrobiota</taxon>
        <taxon>Pedosphaerae</taxon>
        <taxon>Pedosphaerales</taxon>
        <taxon>Pedosphaeraceae</taxon>
        <taxon>Pedosphaera</taxon>
    </lineage>
</organism>
<dbReference type="Proteomes" id="UP000003688">
    <property type="component" value="Unassembled WGS sequence"/>
</dbReference>
<gene>
    <name evidence="1" type="ORF">Cflav_PD5156</name>
</gene>
<dbReference type="SUPFAM" id="SSF81296">
    <property type="entry name" value="E set domains"/>
    <property type="match status" value="1"/>
</dbReference>
<evidence type="ECO:0000313" key="2">
    <source>
        <dbReference type="Proteomes" id="UP000003688"/>
    </source>
</evidence>
<evidence type="ECO:0008006" key="3">
    <source>
        <dbReference type="Google" id="ProtNLM"/>
    </source>
</evidence>
<accession>B9XC53</accession>
<protein>
    <recommendedName>
        <fullName evidence="3">AMP-activated protein kinase glycogen-binding domain-containing protein</fullName>
    </recommendedName>
</protein>
<reference evidence="1 2" key="1">
    <citation type="journal article" date="2011" name="J. Bacteriol.">
        <title>Genome sequence of 'Pedosphaera parvula' Ellin514, an aerobic Verrucomicrobial isolate from pasture soil.</title>
        <authorList>
            <person name="Kant R."/>
            <person name="van Passel M.W."/>
            <person name="Sangwan P."/>
            <person name="Palva A."/>
            <person name="Lucas S."/>
            <person name="Copeland A."/>
            <person name="Lapidus A."/>
            <person name="Glavina Del Rio T."/>
            <person name="Dalin E."/>
            <person name="Tice H."/>
            <person name="Bruce D."/>
            <person name="Goodwin L."/>
            <person name="Pitluck S."/>
            <person name="Chertkov O."/>
            <person name="Larimer F.W."/>
            <person name="Land M.L."/>
            <person name="Hauser L."/>
            <person name="Brettin T.S."/>
            <person name="Detter J.C."/>
            <person name="Han S."/>
            <person name="de Vos W.M."/>
            <person name="Janssen P.H."/>
            <person name="Smidt H."/>
        </authorList>
    </citation>
    <scope>NUCLEOTIDE SEQUENCE [LARGE SCALE GENOMIC DNA]</scope>
    <source>
        <strain evidence="1 2">Ellin514</strain>
    </source>
</reference>
<dbReference type="Gene3D" id="2.60.40.10">
    <property type="entry name" value="Immunoglobulins"/>
    <property type="match status" value="1"/>
</dbReference>
<evidence type="ECO:0000313" key="1">
    <source>
        <dbReference type="EMBL" id="EEF62521.1"/>
    </source>
</evidence>
<dbReference type="EMBL" id="ABOX02000004">
    <property type="protein sequence ID" value="EEF62521.1"/>
    <property type="molecule type" value="Genomic_DNA"/>
</dbReference>
<keyword evidence="2" id="KW-1185">Reference proteome</keyword>
<name>B9XC53_PEDPL</name>
<comment type="caution">
    <text evidence="1">The sequence shown here is derived from an EMBL/GenBank/DDBJ whole genome shotgun (WGS) entry which is preliminary data.</text>
</comment>
<dbReference type="AlphaFoldDB" id="B9XC53"/>
<sequence length="86" mass="9905">MVEIVGSFTHWKKIPLIRDGKQDSWHAIVHHIEGNRTHHYMLLLDGKPAKDKDCDGLAIPQGHQEEEYAITTERGPRVFMLFGQTK</sequence>
<dbReference type="InterPro" id="IPR014756">
    <property type="entry name" value="Ig_E-set"/>
</dbReference>
<dbReference type="InterPro" id="IPR013783">
    <property type="entry name" value="Ig-like_fold"/>
</dbReference>
<proteinExistence type="predicted"/>